<reference evidence="1 2" key="1">
    <citation type="submission" date="2017-05" db="EMBL/GenBank/DDBJ databases">
        <authorList>
            <person name="Varghese N."/>
            <person name="Submissions S."/>
        </authorList>
    </citation>
    <scope>NUCLEOTIDE SEQUENCE [LARGE SCALE GENOMIC DNA]</scope>
    <source>
        <strain evidence="1 2">DSM 21985</strain>
    </source>
</reference>
<dbReference type="Pfam" id="PF10711">
    <property type="entry name" value="DUF2513"/>
    <property type="match status" value="1"/>
</dbReference>
<proteinExistence type="predicted"/>
<evidence type="ECO:0000313" key="2">
    <source>
        <dbReference type="Proteomes" id="UP000317557"/>
    </source>
</evidence>
<protein>
    <recommendedName>
        <fullName evidence="3">DUF2513 domain-containing protein</fullName>
    </recommendedName>
</protein>
<dbReference type="AlphaFoldDB" id="A0A521D8L1"/>
<evidence type="ECO:0008006" key="3">
    <source>
        <dbReference type="Google" id="ProtNLM"/>
    </source>
</evidence>
<dbReference type="InterPro" id="IPR019650">
    <property type="entry name" value="DUF2513"/>
</dbReference>
<dbReference type="EMBL" id="FXTP01000007">
    <property type="protein sequence ID" value="SMO68034.1"/>
    <property type="molecule type" value="Genomic_DNA"/>
</dbReference>
<name>A0A521D8L1_9BACT</name>
<evidence type="ECO:0000313" key="1">
    <source>
        <dbReference type="EMBL" id="SMO68034.1"/>
    </source>
</evidence>
<gene>
    <name evidence="1" type="ORF">SAMN06265219_107212</name>
</gene>
<dbReference type="OrthoDB" id="6960201at2"/>
<organism evidence="1 2">
    <name type="scientific">Gracilimonas mengyeensis</name>
    <dbReference type="NCBI Taxonomy" id="1302730"/>
    <lineage>
        <taxon>Bacteria</taxon>
        <taxon>Pseudomonadati</taxon>
        <taxon>Balneolota</taxon>
        <taxon>Balneolia</taxon>
        <taxon>Balneolales</taxon>
        <taxon>Balneolaceae</taxon>
        <taxon>Gracilimonas</taxon>
    </lineage>
</organism>
<accession>A0A521D8L1</accession>
<keyword evidence="2" id="KW-1185">Reference proteome</keyword>
<dbReference type="RefSeq" id="WP_142454443.1">
    <property type="nucleotide sequence ID" value="NZ_FXTP01000007.1"/>
</dbReference>
<dbReference type="Proteomes" id="UP000317557">
    <property type="component" value="Unassembled WGS sequence"/>
</dbReference>
<sequence>MKLKRDMELVFEILKKIVDSDHEDIYCRPIRLDGYQPEEIGYHLYLMDQAGLLEANVQETTVGPLYEATFFVEMKWDGYEFLEALQNDSVFEKFKAVLKEKGGNIPFKIAEELLLKLSSTYFLNGV</sequence>